<sequence length="224" mass="25287">LFITGIANGSTLIQDKAKNEDIFVNTFIDYLLSLIRLIAPEPMKMNESPYNLIVVKNASIYGLREVIRSCPVKLTTYSTPEDDYINFILCLDLKNYFKVDGLFQITTLLYDTDFTPAILQLFNFIVNFNLTLTLPKTYQNTTEALLHLDGIPRVEISRLQFSAPPNVDERTAFGFLSDLTNLLSSGPLGGYIEAKIGSTIRRTIQLVNQEMQKTVGKFVKDKLS</sequence>
<protein>
    <submittedName>
        <fullName evidence="1">DUF1741 domain-containing protein</fullName>
    </submittedName>
</protein>
<organism evidence="1">
    <name type="scientific">Rodentolepis nana</name>
    <name type="common">Dwarf tapeworm</name>
    <name type="synonym">Hymenolepis nana</name>
    <dbReference type="NCBI Taxonomy" id="102285"/>
    <lineage>
        <taxon>Eukaryota</taxon>
        <taxon>Metazoa</taxon>
        <taxon>Spiralia</taxon>
        <taxon>Lophotrochozoa</taxon>
        <taxon>Platyhelminthes</taxon>
        <taxon>Cestoda</taxon>
        <taxon>Eucestoda</taxon>
        <taxon>Cyclophyllidea</taxon>
        <taxon>Hymenolepididae</taxon>
        <taxon>Rodentolepis</taxon>
    </lineage>
</organism>
<reference evidence="1" key="1">
    <citation type="submission" date="2017-02" db="UniProtKB">
        <authorList>
            <consortium name="WormBaseParasite"/>
        </authorList>
    </citation>
    <scope>IDENTIFICATION</scope>
</reference>
<name>A0A0R3TK83_RODNA</name>
<evidence type="ECO:0000313" key="1">
    <source>
        <dbReference type="WBParaSite" id="HNAJ_0000755801-mRNA-1"/>
    </source>
</evidence>
<dbReference type="WBParaSite" id="HNAJ_0000755801-mRNA-1">
    <property type="protein sequence ID" value="HNAJ_0000755801-mRNA-1"/>
    <property type="gene ID" value="HNAJ_0000755801"/>
</dbReference>
<accession>A0A0R3TK83</accession>
<proteinExistence type="predicted"/>
<dbReference type="AlphaFoldDB" id="A0A0R3TK83"/>